<keyword evidence="2" id="KW-1185">Reference proteome</keyword>
<sequence>MLTLNDKNQLEQELYGKLYKPESIISAYTSLRHYMFEVSAIKNVNINDRFQFPILYHVVDRKIMELQDQELGKVDQSKGLTAEEICQILLYLESGEQTALKLT</sequence>
<reference evidence="1 2" key="1">
    <citation type="submission" date="2021-06" db="EMBL/GenBank/DDBJ databases">
        <authorList>
            <person name="Kallberg Y."/>
            <person name="Tangrot J."/>
            <person name="Rosling A."/>
        </authorList>
    </citation>
    <scope>NUCLEOTIDE SEQUENCE [LARGE SCALE GENOMIC DNA]</scope>
    <source>
        <strain evidence="1 2">120-4 pot B 10/14</strain>
    </source>
</reference>
<comment type="caution">
    <text evidence="1">The sequence shown here is derived from an EMBL/GenBank/DDBJ whole genome shotgun (WGS) entry which is preliminary data.</text>
</comment>
<organism evidence="1 2">
    <name type="scientific">Gigaspora margarita</name>
    <dbReference type="NCBI Taxonomy" id="4874"/>
    <lineage>
        <taxon>Eukaryota</taxon>
        <taxon>Fungi</taxon>
        <taxon>Fungi incertae sedis</taxon>
        <taxon>Mucoromycota</taxon>
        <taxon>Glomeromycotina</taxon>
        <taxon>Glomeromycetes</taxon>
        <taxon>Diversisporales</taxon>
        <taxon>Gigasporaceae</taxon>
        <taxon>Gigaspora</taxon>
    </lineage>
</organism>
<evidence type="ECO:0000313" key="1">
    <source>
        <dbReference type="EMBL" id="CAG8643137.1"/>
    </source>
</evidence>
<gene>
    <name evidence="1" type="ORF">GMARGA_LOCUS8947</name>
</gene>
<proteinExistence type="predicted"/>
<evidence type="ECO:0000313" key="2">
    <source>
        <dbReference type="Proteomes" id="UP000789901"/>
    </source>
</evidence>
<name>A0ABN7UNZ2_GIGMA</name>
<accession>A0ABN7UNZ2</accession>
<dbReference type="Proteomes" id="UP000789901">
    <property type="component" value="Unassembled WGS sequence"/>
</dbReference>
<dbReference type="EMBL" id="CAJVQB010004699">
    <property type="protein sequence ID" value="CAG8643137.1"/>
    <property type="molecule type" value="Genomic_DNA"/>
</dbReference>
<protein>
    <submittedName>
        <fullName evidence="1">23143_t:CDS:1</fullName>
    </submittedName>
</protein>